<name>A0A699JWR1_TANCI</name>
<feature type="non-terminal residue" evidence="2">
    <location>
        <position position="1"/>
    </location>
</feature>
<evidence type="ECO:0000313" key="2">
    <source>
        <dbReference type="EMBL" id="GFA62204.1"/>
    </source>
</evidence>
<feature type="compositionally biased region" description="Low complexity" evidence="1">
    <location>
        <begin position="7"/>
        <end position="20"/>
    </location>
</feature>
<dbReference type="AlphaFoldDB" id="A0A699JWR1"/>
<accession>A0A699JWR1</accession>
<comment type="caution">
    <text evidence="2">The sequence shown here is derived from an EMBL/GenBank/DDBJ whole genome shotgun (WGS) entry which is preliminary data.</text>
</comment>
<proteinExistence type="predicted"/>
<organism evidence="2">
    <name type="scientific">Tanacetum cinerariifolium</name>
    <name type="common">Dalmatian daisy</name>
    <name type="synonym">Chrysanthemum cinerariifolium</name>
    <dbReference type="NCBI Taxonomy" id="118510"/>
    <lineage>
        <taxon>Eukaryota</taxon>
        <taxon>Viridiplantae</taxon>
        <taxon>Streptophyta</taxon>
        <taxon>Embryophyta</taxon>
        <taxon>Tracheophyta</taxon>
        <taxon>Spermatophyta</taxon>
        <taxon>Magnoliopsida</taxon>
        <taxon>eudicotyledons</taxon>
        <taxon>Gunneridae</taxon>
        <taxon>Pentapetalae</taxon>
        <taxon>asterids</taxon>
        <taxon>campanulids</taxon>
        <taxon>Asterales</taxon>
        <taxon>Asteraceae</taxon>
        <taxon>Asteroideae</taxon>
        <taxon>Anthemideae</taxon>
        <taxon>Anthemidinae</taxon>
        <taxon>Tanacetum</taxon>
    </lineage>
</organism>
<feature type="region of interest" description="Disordered" evidence="1">
    <location>
        <begin position="1"/>
        <end position="20"/>
    </location>
</feature>
<dbReference type="EMBL" id="BKCJ010456854">
    <property type="protein sequence ID" value="GFA62204.1"/>
    <property type="molecule type" value="Genomic_DNA"/>
</dbReference>
<reference evidence="2" key="1">
    <citation type="journal article" date="2019" name="Sci. Rep.">
        <title>Draft genome of Tanacetum cinerariifolium, the natural source of mosquito coil.</title>
        <authorList>
            <person name="Yamashiro T."/>
            <person name="Shiraishi A."/>
            <person name="Satake H."/>
            <person name="Nakayama K."/>
        </authorList>
    </citation>
    <scope>NUCLEOTIDE SEQUENCE</scope>
</reference>
<protein>
    <submittedName>
        <fullName evidence="2">Uncharacterized protein</fullName>
    </submittedName>
</protein>
<evidence type="ECO:0000256" key="1">
    <source>
        <dbReference type="SAM" id="MobiDB-lite"/>
    </source>
</evidence>
<sequence length="412" mass="46820">DAEEQVQDVAADTAAQGAATAVQGDDEALDACAALTRRVEHLEYDKVAQALKIIKLKRRVKKLKRGNKVKVLKLRRLKKGRRIDDLDKDDVVDLMDDKEAEKKAEKAKVASDDQVKGRQAEIYHIDMDHTLKVLSVQEDEPEVQEVVDVVTTAKLITEVVTAASESVTATSTTIAAAEPQVPAATITAAPVRVATASTRRRKGVVIWDPKEESTTIISVETKSKDKGKGIMVEDPKPLKKKQQVKMDEEYARKLHEELNKDIDWNAAIDHLEEEENRAIQSINETPAQKAAKRRKLNKEVDDLKQHLEIMPNEDDDVYTEVTPLARKVLVVDYVIIHLNNKPHYKIIRADETHLLDRQAHVWKNQRTVYDQAKVKSWKLLESCVRLRVEEQSEMSLELLRFTREHHQEGQLE</sequence>
<gene>
    <name evidence="2" type="ORF">Tci_634176</name>
</gene>